<evidence type="ECO:0000313" key="3">
    <source>
        <dbReference type="Proteomes" id="UP001549749"/>
    </source>
</evidence>
<name>A0ABV2T4H8_9BACT</name>
<feature type="signal peptide" evidence="1">
    <location>
        <begin position="1"/>
        <end position="19"/>
    </location>
</feature>
<keyword evidence="3" id="KW-1185">Reference proteome</keyword>
<sequence>MKKVFALSFLSLVAVVSFAWQTASNQQAPPGPDYNMEIVPLYLMTASCFQDALQGRGNIAPASDIVFPTDIYQCRKPEAFDWNKLKTVITNAVGTYRIH</sequence>
<organism evidence="2 3">
    <name type="scientific">Chitinophaga defluvii</name>
    <dbReference type="NCBI Taxonomy" id="3163343"/>
    <lineage>
        <taxon>Bacteria</taxon>
        <taxon>Pseudomonadati</taxon>
        <taxon>Bacteroidota</taxon>
        <taxon>Chitinophagia</taxon>
        <taxon>Chitinophagales</taxon>
        <taxon>Chitinophagaceae</taxon>
        <taxon>Chitinophaga</taxon>
    </lineage>
</organism>
<dbReference type="Proteomes" id="UP001549749">
    <property type="component" value="Unassembled WGS sequence"/>
</dbReference>
<dbReference type="RefSeq" id="WP_354660566.1">
    <property type="nucleotide sequence ID" value="NZ_JBEXAC010000001.1"/>
</dbReference>
<keyword evidence="1" id="KW-0732">Signal</keyword>
<comment type="caution">
    <text evidence="2">The sequence shown here is derived from an EMBL/GenBank/DDBJ whole genome shotgun (WGS) entry which is preliminary data.</text>
</comment>
<accession>A0ABV2T4H8</accession>
<reference evidence="2 3" key="1">
    <citation type="submission" date="2024-06" db="EMBL/GenBank/DDBJ databases">
        <title>Chitinophaga defluvii sp. nov., isolated from municipal sewage.</title>
        <authorList>
            <person name="Zhang L."/>
        </authorList>
    </citation>
    <scope>NUCLEOTIDE SEQUENCE [LARGE SCALE GENOMIC DNA]</scope>
    <source>
        <strain evidence="2 3">H8</strain>
    </source>
</reference>
<feature type="chain" id="PRO_5046396664" evidence="1">
    <location>
        <begin position="20"/>
        <end position="99"/>
    </location>
</feature>
<proteinExistence type="predicted"/>
<evidence type="ECO:0000313" key="2">
    <source>
        <dbReference type="EMBL" id="MET6997931.1"/>
    </source>
</evidence>
<evidence type="ECO:0000256" key="1">
    <source>
        <dbReference type="SAM" id="SignalP"/>
    </source>
</evidence>
<dbReference type="EMBL" id="JBEXAC010000001">
    <property type="protein sequence ID" value="MET6997931.1"/>
    <property type="molecule type" value="Genomic_DNA"/>
</dbReference>
<protein>
    <submittedName>
        <fullName evidence="2">Uncharacterized protein</fullName>
    </submittedName>
</protein>
<gene>
    <name evidence="2" type="ORF">ABR189_11150</name>
</gene>